<evidence type="ECO:0000313" key="2">
    <source>
        <dbReference type="EMBL" id="KAH0819452.1"/>
    </source>
</evidence>
<accession>A0A8J6HRR6</accession>
<organism evidence="2 3">
    <name type="scientific">Tenebrio molitor</name>
    <name type="common">Yellow mealworm beetle</name>
    <dbReference type="NCBI Taxonomy" id="7067"/>
    <lineage>
        <taxon>Eukaryota</taxon>
        <taxon>Metazoa</taxon>
        <taxon>Ecdysozoa</taxon>
        <taxon>Arthropoda</taxon>
        <taxon>Hexapoda</taxon>
        <taxon>Insecta</taxon>
        <taxon>Pterygota</taxon>
        <taxon>Neoptera</taxon>
        <taxon>Endopterygota</taxon>
        <taxon>Coleoptera</taxon>
        <taxon>Polyphaga</taxon>
        <taxon>Cucujiformia</taxon>
        <taxon>Tenebrionidae</taxon>
        <taxon>Tenebrio</taxon>
    </lineage>
</organism>
<reference evidence="2" key="2">
    <citation type="submission" date="2021-08" db="EMBL/GenBank/DDBJ databases">
        <authorList>
            <person name="Eriksson T."/>
        </authorList>
    </citation>
    <scope>NUCLEOTIDE SEQUENCE</scope>
    <source>
        <strain evidence="2">Stoneville</strain>
        <tissue evidence="2">Whole head</tissue>
    </source>
</reference>
<sequence>MGTVIFLFPKVVLNYGVIKKDCLRQYYTVTITYGSDVKGFDAVRVGRGMPRAPVPFSAVVVRHTAGEASRSLRCPRHGCQGAGRGVANKQVSQQAGLYLQYVQKRRCWYLVAPEPFGDGVRDLGDCSGRGSKKSAARTYDFSGRTWTPLILPVRGGGGCEEESGMARVPSQWEGTGQDKGRKRDGRGFLTMGRNGPGQGEKRDGRGSPTMGRNGPGQGGNGMAGAPPQWEGTGRDKGREAESELCAVLFLTRPRDVGAARGRRFAAVAVGELGGVRVLSAGRSTGSGADSVDAVEAVGSALIFCPGSEKERNFSATKVCTHHPRSRCGRWFAEIVSVHPAQTSPWCHRKEVYLLRSSDDVPERWTGVGGLRSPTFELGEQTAPRSSDKAMDWTNDKELTGLYDGLWQEPRVGPSGQHEPSTEGGRGAGLRAPESRQFPEVDGLAVHGFRKRVPVTATDARCNIFLAVGQEEDGGDCGLCPQTTQSHRSVANGRSGSQFMCGTKGGGKPVGLGGALPRERTLSGNVVYANRTQLLGKFDDALKQKRSHLAKKKVLFHQANAPAH</sequence>
<reference evidence="2" key="1">
    <citation type="journal article" date="2020" name="J Insects Food Feed">
        <title>The yellow mealworm (Tenebrio molitor) genome: a resource for the emerging insects as food and feed industry.</title>
        <authorList>
            <person name="Eriksson T."/>
            <person name="Andere A."/>
            <person name="Kelstrup H."/>
            <person name="Emery V."/>
            <person name="Picard C."/>
        </authorList>
    </citation>
    <scope>NUCLEOTIDE SEQUENCE</scope>
    <source>
        <strain evidence="2">Stoneville</strain>
        <tissue evidence="2">Whole head</tissue>
    </source>
</reference>
<comment type="caution">
    <text evidence="2">The sequence shown here is derived from an EMBL/GenBank/DDBJ whole genome shotgun (WGS) entry which is preliminary data.</text>
</comment>
<dbReference type="Proteomes" id="UP000719412">
    <property type="component" value="Unassembled WGS sequence"/>
</dbReference>
<proteinExistence type="predicted"/>
<evidence type="ECO:0000256" key="1">
    <source>
        <dbReference type="SAM" id="MobiDB-lite"/>
    </source>
</evidence>
<feature type="compositionally biased region" description="Gly residues" evidence="1">
    <location>
        <begin position="213"/>
        <end position="222"/>
    </location>
</feature>
<feature type="region of interest" description="Disordered" evidence="1">
    <location>
        <begin position="157"/>
        <end position="237"/>
    </location>
</feature>
<dbReference type="AlphaFoldDB" id="A0A8J6HRR6"/>
<keyword evidence="3" id="KW-1185">Reference proteome</keyword>
<feature type="region of interest" description="Disordered" evidence="1">
    <location>
        <begin position="407"/>
        <end position="431"/>
    </location>
</feature>
<dbReference type="EMBL" id="JABDTM020014510">
    <property type="protein sequence ID" value="KAH0819452.1"/>
    <property type="molecule type" value="Genomic_DNA"/>
</dbReference>
<evidence type="ECO:0000313" key="3">
    <source>
        <dbReference type="Proteomes" id="UP000719412"/>
    </source>
</evidence>
<gene>
    <name evidence="2" type="ORF">GEV33_003339</name>
</gene>
<protein>
    <submittedName>
        <fullName evidence="2">Uncharacterized protein</fullName>
    </submittedName>
</protein>
<name>A0A8J6HRR6_TENMO</name>
<feature type="region of interest" description="Disordered" evidence="1">
    <location>
        <begin position="371"/>
        <end position="390"/>
    </location>
</feature>